<dbReference type="Proteomes" id="UP001057998">
    <property type="component" value="Chromosome 1"/>
</dbReference>
<evidence type="ECO:0000259" key="2">
    <source>
        <dbReference type="Pfam" id="PF06894"/>
    </source>
</evidence>
<name>A0ABY5GI83_9GAMM</name>
<dbReference type="EMBL" id="CP101508">
    <property type="protein sequence ID" value="UTV29000.1"/>
    <property type="molecule type" value="Genomic_DNA"/>
</dbReference>
<protein>
    <recommendedName>
        <fullName evidence="2">Tail assembly protein G domain-containing protein</fullName>
    </recommendedName>
</protein>
<feature type="domain" description="Tail assembly protein G" evidence="2">
    <location>
        <begin position="3"/>
        <end position="133"/>
    </location>
</feature>
<organism evidence="3 4">
    <name type="scientific">Photobacterium atrarenae</name>
    <dbReference type="NCBI Taxonomy" id="865757"/>
    <lineage>
        <taxon>Bacteria</taxon>
        <taxon>Pseudomonadati</taxon>
        <taxon>Pseudomonadota</taxon>
        <taxon>Gammaproteobacteria</taxon>
        <taxon>Vibrionales</taxon>
        <taxon>Vibrionaceae</taxon>
        <taxon>Photobacterium</taxon>
    </lineage>
</organism>
<evidence type="ECO:0000313" key="3">
    <source>
        <dbReference type="EMBL" id="UTV29000.1"/>
    </source>
</evidence>
<evidence type="ECO:0000313" key="4">
    <source>
        <dbReference type="Proteomes" id="UP001057998"/>
    </source>
</evidence>
<dbReference type="InterPro" id="IPR010027">
    <property type="entry name" value="Tail_assembly_G"/>
</dbReference>
<dbReference type="RefSeq" id="WP_255390323.1">
    <property type="nucleotide sequence ID" value="NZ_CP101508.1"/>
</dbReference>
<evidence type="ECO:0000256" key="1">
    <source>
        <dbReference type="SAM" id="MobiDB-lite"/>
    </source>
</evidence>
<feature type="region of interest" description="Disordered" evidence="1">
    <location>
        <begin position="121"/>
        <end position="147"/>
    </location>
</feature>
<accession>A0ABY5GI83</accession>
<proteinExistence type="predicted"/>
<keyword evidence="4" id="KW-1185">Reference proteome</keyword>
<reference evidence="3" key="1">
    <citation type="submission" date="2022-07" db="EMBL/GenBank/DDBJ databases">
        <title>Genome sequencing of Photobacterium atrarenae GJH2-4.</title>
        <authorList>
            <person name="Park S.-J."/>
        </authorList>
    </citation>
    <scope>NUCLEOTIDE SEQUENCE</scope>
    <source>
        <strain evidence="3">GJH2-4</strain>
    </source>
</reference>
<feature type="compositionally biased region" description="Acidic residues" evidence="1">
    <location>
        <begin position="126"/>
        <end position="135"/>
    </location>
</feature>
<sequence>MTFLKKQTVDVDGQSVEITQLSGLERFDYLEYCADLPQPDEVAPMGENPSEEQKKQYAQAIAKAHRTWTKLTFLFHSRLVAYGLKGEATDIEQQHQVVMSTMTPDQIKHLHDEIARFSGMPLLNDEQNESSEESTIETSSEPIDPKA</sequence>
<gene>
    <name evidence="3" type="ORF">NNL38_07155</name>
</gene>
<dbReference type="Pfam" id="PF06894">
    <property type="entry name" value="Phage_TAC_2"/>
    <property type="match status" value="1"/>
</dbReference>